<dbReference type="Gene3D" id="2.40.40.10">
    <property type="entry name" value="RlpA-like domain"/>
    <property type="match status" value="1"/>
</dbReference>
<feature type="signal peptide" evidence="1">
    <location>
        <begin position="1"/>
        <end position="17"/>
    </location>
</feature>
<sequence length="194" mass="20997">MRFCLAAAVLVFGLVRGDQLCQPDGSGVRRYNGKPCASTTRYDDGHRGSCGCGPPGGDTPFAWNLNSLTVAASQKYFDDGGDKTWCGQNCGKCVKLTPTGGFVPGLGRAPPNLNPQIFLVTNDCPVQGNEEWCGQRGKPGSSQVNSHGYEVHFDLQNHNGQVVNNLNWDNIETTWEEVGCPGDLANNYRQCECH</sequence>
<organism evidence="2 3">
    <name type="scientific">Biomphalaria glabrata</name>
    <name type="common">Bloodfluke planorb</name>
    <name type="synonym">Freshwater snail</name>
    <dbReference type="NCBI Taxonomy" id="6526"/>
    <lineage>
        <taxon>Eukaryota</taxon>
        <taxon>Metazoa</taxon>
        <taxon>Spiralia</taxon>
        <taxon>Lophotrochozoa</taxon>
        <taxon>Mollusca</taxon>
        <taxon>Gastropoda</taxon>
        <taxon>Heterobranchia</taxon>
        <taxon>Euthyneura</taxon>
        <taxon>Panpulmonata</taxon>
        <taxon>Hygrophila</taxon>
        <taxon>Lymnaeoidea</taxon>
        <taxon>Planorbidae</taxon>
        <taxon>Biomphalaria</taxon>
    </lineage>
</organism>
<keyword evidence="1" id="KW-0732">Signal</keyword>
<accession>A0A2C9JDM2</accession>
<protein>
    <recommendedName>
        <fullName evidence="4">Cellulase</fullName>
    </recommendedName>
</protein>
<feature type="chain" id="PRO_5013016694" description="Cellulase" evidence="1">
    <location>
        <begin position="18"/>
        <end position="194"/>
    </location>
</feature>
<dbReference type="Pfam" id="PF22514">
    <property type="entry name" value="EXPB1_D1"/>
    <property type="match status" value="1"/>
</dbReference>
<dbReference type="InterPro" id="IPR036908">
    <property type="entry name" value="RlpA-like_sf"/>
</dbReference>
<gene>
    <name evidence="2" type="primary">106054464</name>
</gene>
<dbReference type="AlphaFoldDB" id="A0A2C9JDM2"/>
<dbReference type="EnsemblMetazoa" id="BGLB001057-RB">
    <property type="protein sequence ID" value="BGLB001057-PB"/>
    <property type="gene ID" value="BGLB001057"/>
</dbReference>
<dbReference type="OrthoDB" id="6038816at2759"/>
<evidence type="ECO:0000313" key="2">
    <source>
        <dbReference type="EnsemblMetazoa" id="BGLB001057-PB"/>
    </source>
</evidence>
<dbReference type="SUPFAM" id="SSF50685">
    <property type="entry name" value="Barwin-like endoglucanases"/>
    <property type="match status" value="1"/>
</dbReference>
<dbReference type="KEGG" id="bgt:106054464"/>
<dbReference type="VEuPathDB" id="VectorBase:BGLAX_045322"/>
<evidence type="ECO:0000313" key="3">
    <source>
        <dbReference type="Proteomes" id="UP000076420"/>
    </source>
</evidence>
<name>A0A2C9JDM2_BIOGL</name>
<reference evidence="2" key="1">
    <citation type="submission" date="2020-05" db="UniProtKB">
        <authorList>
            <consortium name="EnsemblMetazoa"/>
        </authorList>
    </citation>
    <scope>IDENTIFICATION</scope>
    <source>
        <strain evidence="2">BB02</strain>
    </source>
</reference>
<dbReference type="CDD" id="cd22278">
    <property type="entry name" value="DPBB_GH45_endoglucanase"/>
    <property type="match status" value="1"/>
</dbReference>
<dbReference type="VEuPathDB" id="VectorBase:BGLB001057"/>
<dbReference type="Proteomes" id="UP000076420">
    <property type="component" value="Unassembled WGS sequence"/>
</dbReference>
<proteinExistence type="predicted"/>
<evidence type="ECO:0008006" key="4">
    <source>
        <dbReference type="Google" id="ProtNLM"/>
    </source>
</evidence>
<dbReference type="STRING" id="6526.A0A2C9JDM2"/>
<evidence type="ECO:0000256" key="1">
    <source>
        <dbReference type="SAM" id="SignalP"/>
    </source>
</evidence>